<reference evidence="12 14" key="3">
    <citation type="journal article" date="2005" name="Science">
        <title>The genome of the African trypanosome Trypanosoma brucei.</title>
        <authorList>
            <person name="Berriman M."/>
            <person name="Ghedin E."/>
            <person name="Hertz-Fowler C."/>
            <person name="Blandin G."/>
            <person name="Renauld H."/>
            <person name="Bartholomeu D.C."/>
            <person name="Lennard N.J."/>
            <person name="Caler E."/>
            <person name="Hamlin N.E."/>
            <person name="Haas B."/>
            <person name="Bohme U."/>
            <person name="Hannick L."/>
            <person name="Aslett M.A."/>
            <person name="Shallom J."/>
            <person name="Marcello L."/>
            <person name="Hou L."/>
            <person name="Wickstead B."/>
            <person name="Alsmark U.C."/>
            <person name="Arrowsmith C."/>
            <person name="Atkin R.J."/>
            <person name="Barron A.J."/>
            <person name="Bringaud F."/>
            <person name="Brooks K."/>
            <person name="Carrington M."/>
            <person name="Cherevach I."/>
            <person name="Chillingworth T.J."/>
            <person name="Churcher C."/>
            <person name="Clark L.N."/>
            <person name="Corton C.H."/>
            <person name="Cronin A."/>
            <person name="Davies R.M."/>
            <person name="Doggett J."/>
            <person name="Djikeng A."/>
            <person name="Feldblyum T."/>
            <person name="Field M.C."/>
            <person name="Fraser A."/>
            <person name="Goodhead I."/>
            <person name="Hance Z."/>
            <person name="Harper D."/>
            <person name="Harris B.R."/>
            <person name="Hauser H."/>
            <person name="Hostetler J."/>
            <person name="Ivens A."/>
            <person name="Jagels K."/>
            <person name="Johnson D."/>
            <person name="Johnson J."/>
            <person name="Jones K."/>
            <person name="Kerhornou A.X."/>
            <person name="Koo H."/>
            <person name="Larke N."/>
            <person name="Landfear S."/>
            <person name="Larkin C."/>
            <person name="Leech V."/>
            <person name="Line A."/>
            <person name="Lord A."/>
            <person name="Macleod A."/>
            <person name="Mooney P.J."/>
            <person name="Moule S."/>
            <person name="Martin D.M."/>
            <person name="Morgan G.W."/>
            <person name="Mungall K."/>
            <person name="Norbertczak H."/>
            <person name="Ormond D."/>
            <person name="Pai G."/>
            <person name="Peacock C.S."/>
            <person name="Peterson J."/>
            <person name="Quail M.A."/>
            <person name="Rabbinowitsch E."/>
            <person name="Rajandream M.A."/>
            <person name="Reitter C."/>
            <person name="Salzberg S.L."/>
            <person name="Sanders M."/>
            <person name="Schobel S."/>
            <person name="Sharp S."/>
            <person name="Simmonds M."/>
            <person name="Simpson A.J."/>
            <person name="Tallon L."/>
            <person name="Turner C.M."/>
            <person name="Tait A."/>
            <person name="Tivey A.R."/>
            <person name="Van Aken S."/>
            <person name="Walker D."/>
            <person name="Wanless D."/>
            <person name="Wang S."/>
            <person name="White B."/>
            <person name="White O."/>
            <person name="Whitehead S."/>
            <person name="Woodward J."/>
            <person name="Wortman J."/>
            <person name="Adams M.D."/>
            <person name="Embley T.M."/>
            <person name="Gull K."/>
            <person name="Ullu E."/>
            <person name="Barry J.D."/>
            <person name="Fairlamb A.H."/>
            <person name="Opperdoes F."/>
            <person name="Barrell B.G."/>
            <person name="Donelson J.E."/>
            <person name="Hall N."/>
            <person name="Fraser C.M."/>
            <person name="Melville S.E."/>
            <person name="El-Sayed N.M."/>
        </authorList>
    </citation>
    <scope>NUCLEOTIDE SEQUENCE [LARGE SCALE GENOMIC DNA]</scope>
    <source>
        <strain evidence="12 14">927/4 GUTat10.1</strain>
    </source>
</reference>
<reference evidence="13" key="4">
    <citation type="submission" date="2005-04" db="EMBL/GenBank/DDBJ databases">
        <title>.</title>
        <authorList>
            <person name="Ghedin E."/>
            <person name="Blandin G."/>
            <person name="Bartholomeu D."/>
            <person name="Caler E."/>
            <person name="Haas B."/>
            <person name="Hannick L."/>
            <person name="Shallom J."/>
            <person name="Hou L."/>
            <person name="Djikeng A."/>
            <person name="Feldblyum T."/>
            <person name="Hostetler J."/>
            <person name="Johnson J."/>
            <person name="Jones K."/>
            <person name="Koo H.L."/>
            <person name="Larkin C."/>
            <person name="Pai G."/>
            <person name="Peterson J."/>
            <person name="Khalak H.G."/>
            <person name="Salzberg S."/>
            <person name="Simpson A.J."/>
            <person name="Tallon L."/>
            <person name="Van Aken S."/>
            <person name="Wanless D."/>
            <person name="White O."/>
            <person name="Wortman J."/>
            <person name="Fraser C.M."/>
            <person name="El-Sayed N.M.A."/>
        </authorList>
    </citation>
    <scope>NUCLEOTIDE SEQUENCE</scope>
    <source>
        <strain evidence="13">GUTat10.1</strain>
    </source>
</reference>
<reference evidence="12" key="5">
    <citation type="submission" date="2005-04" db="EMBL/GenBank/DDBJ databases">
        <title>Sequencing, closure, and annotation of Trypanosoma brucei chromosomes 2 through 8.</title>
        <authorList>
            <person name="Ghedin E."/>
            <person name="Blandin G."/>
            <person name="Bartholomeu D."/>
            <person name="Caler E."/>
            <person name="Haas B."/>
            <person name="Hannick L."/>
            <person name="Shallom J."/>
            <person name="Hou L."/>
            <person name="Djikeng A."/>
            <person name="Feldblyum T."/>
            <person name="Hostetler J."/>
            <person name="Johnson J."/>
            <person name="Jones K."/>
            <person name="Koo H.L."/>
            <person name="Larkin C."/>
            <person name="Pai G."/>
            <person name="Peterson J."/>
            <person name="Khalak H.G."/>
            <person name="Salzberg S."/>
            <person name="Simpson A.J."/>
            <person name="Tallon L."/>
            <person name="Van Aken S."/>
            <person name="Wanless D."/>
            <person name="White O."/>
            <person name="Wortman J."/>
            <person name="Fraser C.M."/>
            <person name="El-Sayed N.M.A."/>
        </authorList>
    </citation>
    <scope>NUCLEOTIDE SEQUENCE</scope>
    <source>
        <strain evidence="12">927/4 GUTat10.1</strain>
    </source>
</reference>
<dbReference type="GO" id="GO:0016773">
    <property type="term" value="F:phosphotransferase activity, alcohol group as acceptor"/>
    <property type="evidence" value="ECO:0000255"/>
    <property type="project" value="GeneDB"/>
</dbReference>
<dbReference type="Pfam" id="PF00454">
    <property type="entry name" value="PI3_PI4_kinase"/>
    <property type="match status" value="1"/>
</dbReference>
<dbReference type="Gene3D" id="1.10.1070.11">
    <property type="entry name" value="Phosphatidylinositol 3-/4-kinase, catalytic domain"/>
    <property type="match status" value="1"/>
</dbReference>
<feature type="compositionally biased region" description="Polar residues" evidence="9">
    <location>
        <begin position="4202"/>
        <end position="4212"/>
    </location>
</feature>
<keyword evidence="14" id="KW-1185">Reference proteome</keyword>
<dbReference type="PROSITE" id="PS51190">
    <property type="entry name" value="FATC"/>
    <property type="match status" value="1"/>
</dbReference>
<accession>Q586K5</accession>
<dbReference type="PROSITE" id="PS00915">
    <property type="entry name" value="PI3_4_KINASE_1"/>
    <property type="match status" value="1"/>
</dbReference>
<feature type="region of interest" description="Disordered" evidence="9">
    <location>
        <begin position="669"/>
        <end position="716"/>
    </location>
</feature>
<dbReference type="Proteomes" id="UP000008524">
    <property type="component" value="Chromosome 2"/>
</dbReference>
<keyword evidence="5" id="KW-0227">DNA damage</keyword>
<sequence>MSASQDASMLGLFRGRHPAVSQRSISLDKEALKRSLTTICNDLQGATIREAPKFLQDLRTFLDNTVEQSCMCVQDLFGQHVANNILFVVMNSVLRPALQQYNEAVTKRRQMAALGRVNIAEDESGTSAYSENRGRKLRTDFARPWRALIETVHHNLPASVVQQQQQTAAHSSSSSFSSMLIGTGSSSVGGGGGDTHSMSSGFDTAKHHHGGDGRDNFTSSSFKSAPQHVAPVGGGEGWGEASHHIWAVPPNHAVLPLLWKNAVPLNGFVSCALEVLQSEVLAPVCGQEFAQLLLHLFLFDGYLSNLLPKLIAKLTVRLLDLIDKTVYEANGSDTGGGTGTWVRGRGAPPAGGCGNSKKSNRGPTSHEMNDDGDQAPSVEEGTTYAAVLVQLFRAPHLLSAFMPSQDTAVAVDKPENNRKVTLPFVMQQLVNITMRRHQRPTCALRLEEHLLVAVNLLIKIARDDYPLTSGVPLDLLKPLCHFFYATTRRDGWRLEALTLLTTQVCASFSAVLGQNVRADIERNRPRAAHHHGNVLGSNSCSTTGNASNHKEEKSNAPLLRSQAKSSSASPPPTTSLICSPTAVQAPASPFSASTPPRTLVLLHETVLPFMRQLFTVPRSEFNFVSRRELSHFPCRPLASLFDFGAIVLYLACSTHDAYLALLFTSPGSRSGDGTSRHSGGDSGGKSGDRSESTGSNKSHDNGVSTGRKRPREGDEGIADVSDQVGFSHDPQPVSTVHPSNVILQLFRSLFFLESGRDAAETPVRTCRTLQGSVTGALSDSNLHRCGSASFGLGAGGHTPSSSTSSGGPIGAPAVQNNIKDSSLFMLHLLAQPCATLGFTEHQCTYLVEQGILPIFPYYGVQLESLLLAVLHAVGPRSSVVCQQELFRWLIRRYFPTETAQREEESHPKEQVYSLLSLLLERGVVGQCPFLVTTEERMRLHSAVHFSAITARIYAVVGGGALPSTPSTGFGGPVAMAGGISGSGVEGVLPLNQPLGETFSAARRTGVSAAGSSLLGPSASAAFAPTNNAIKTGIPVSLFKSMMQFLSAYHHYGATAAQITASHRVSMKKRVRDGCSQSLHGDQLMDLPTASLRLSTVLSFVVAGISHGVCFFPHDDGLVWRQETDSPAAVARAAEAFESVLSSAEDHVLSLCLIITESTMGCQHSLVATATSGVKVTTASEAGTDSANFLYNMGGGRSVASLRRIREKLGHSRRLVGSAFTTPEKQLPASVCEAARGHWLLLYEFLSLSREEVLRDMQGPSTTGVCSGYDICGQYPEGTSEGSVLDVGGSRLRPGDTPAAVMEALSAEVVRAVTEMACSAKIATTSAGIVGTEPSAYQQQQGMCEETVALIHRKLCIHSIQVLHFILRLYRLGIWHLPEGKCSRQPGECTGAGVVASAKSDDNANLTGGCSDRLNSGDNGDSESEDLRVLLDFTPQQLFEQPASVFQRLPTAPGRIYYAVMWLCHYLTTRLLRDSLTQARAVLRALLLLLHDVGTELLSRSLALWEPRQTILRFVGATCRRLLNEGISRLASWKQTEITTTDSTIIVQATMRLSCRVLGEFLTLVRHKRLMLAAAEPLVDPSDVTAVIVDILVKNELILPLDRISGRNDAAEEGADTRAILKPHPFVPFVLASVDCLAYLLQLLRGLWGDMNARNALLALLETLFARYAHSMCESIFATFGYYALHTKGTATVAARYAIAPAHSAERCEGQQNEYRLSTTGVGVDEPEKELLCEEGQMLKRFVERVSDSAQSDIPPLTPQRQCAVISAIYGLLFLCDARVAEKLGRYIFSFFSPDAPYAVRQHTALQVRFLFSRFSDRAGAVMRDMIASAREGMNSTSGMSCATSLRAVAEAARAVPLMEPRVVCKLLECWATHGFMHKDLILECLQLIGEYARLRVGGGGVADDVGTLLGSDAAELELAIGEGSKMSAQQLCHHHRERLLFDWLWSFGHPLEALPITCFGFSSISQLWAAFMPLLLPIVLLCCSSRGSNSVQAREAVEDEAAGAVFMRPSSLLWRLAIFHHRQQQREKTPIEGGEKGDEAVGQEPDPECTPQLLIECIVAHFPDVVARLLLFASLSEKSGMGVEWSQLTGARVRCGHQSFMGLKDTRKCVEEPDEDAKLEEAGCAARVALEWLRSALSHRFASLMRYNADGILCRFVDLVGTLSPYIELKQIHWAVKLLCESIGDVASSNTQQAMTEMRELSRGSHPPSAFDHQAVHAFFSNDGGDHAYVLLQRLYVCLTQDLNRGARRLLLVRMFRDIVGEWWSRDLLQQVPHMLHTVLRMCGNMLMTCPDVRPVVCEVLLHVWSVVVTTPATAPSAVCIGAAADEAFISTIMSSLTEESRVVSSTWDAMKRSRRASQGSCADTPVEFINVDNEEEEVAVSKSIGVEQQQDEVRQQDQADMANSSGVSAKGPARRVARVLSQLENVILVSGAPASSFYDDVASAVDRDREAFVALIRLYRLNEQQRLRLSGAGSQRVPNSTENVTIKTASVAYNTCCRAVQHLLTVVCSDTAGQSAQTTVAVGVSPVAVAAPVTVFQTTNRDAQLSAFHLLRAICWCFIESGCESCVESLFSPTADIHSLLQQRSLDEALHHVYRQHLEQLYRLSFDADACNAHIASTTLRGWLTSIKKEDGKSINEGDPFSEGATVKVEALSDANDADEAPVRSRRKVGGSATLIRRTLQLFEKDGEEQRQTRHNRGNQHLEWTNSFVSLGDLAVFCRELSSIPRNISAVRTDGAVEQLNSLRSSLVWDALQLHEDEPRFLRLFLIAIIRQYKLQERLGTISTVLNCMLLPVQITPKGITGGNSSLTWFIEGFLPITLLHVILLKETSVQREERATWSGRLEECLFKRAQQFPHTTRLFLRALNICRSVIMTAVRSRGVRSDASDYNQRGQFALPEGRGAAEVAGGITFPPYVRSEYGDPPEINDMKDSYWLSDIDPLTLAAAAAACHEPHLAVLFTELSGESLLGRRKGIPSTVPDISAASTRGLSADAHKQKETSVLFPSVNPDVCRRGASDGRPRQLRADVAQAELALRLFNFRSAVHAILVDVKEALRLREGNYDDLPASASASSKPTLTSASAVGGTGAASRLAMPAQTGAAAEEHTTPWEEAFLLQHPMRRIEQEKSRGNWQAVLCLLDRLEHPVSNNSSRDYQTSILDARIVIEKANALLHLGDPGTALHLLASALKRKFHTSFFGVVTGSNDHIQQPVQDATEEEERHENECMQLRAALAGALWRSGRWDLRFLQEDGYQQQRKLHDLLLPTTVTVDEGIYHALQCVRRGDRHDAHRWCAQAQQHLLRQLNPSNWRYIMLRAEALQQIEDCGKHEIRVGSARPPRWVGTSLAHVRLPYDELQLLDSVQQQLCVVCKQPQWWLTHLEVCSERALCSNKPLLVRQWVSSYAELSTVVDGGVGGGSVEAHGSNGPDCNLKPVLQAATSSCGLPASVLIALVHARAEFACGYPHRAIAILQNIAAPSPASPQVRASGDPQFSFLSPFAVGVPGLSFPKNPSLMPPVVLQLVAWVTEARLVPLSQIVRDPFFTRCAIDDRTGYCSLQLARLCHTLTRDIAERLRSYNYRTMQKSMESLIHTRTELQQKQEQLSKSGVSREEKNLLRRRISGLIAEHACDEREFVEEAESYALYRRSALNGYSRFLQLSGHDGDDNDILAVFGFVSLWLHQDESYVRKDTSPATDNVISKAISNTPLHKFLPLYSQLVAQLGTSLDNKNLETLVHRVATEQPLRAVWPLLALANGHVFGPGVGDTGGKGASSGGVVHVVDEEKVAIARRILTSLKEPSAQPWGKSKSTGSSKKTSNDAEDASAFECRRKFITDAESLSEAYIQLAFHRADAADNVECNIPKTFMLISDALQDLSIPPPTLTVPATNSALSASLLRHEQDEQRAQVPRVMKYKSTFRTPGGINVPKVLRCVLSDGRTVQQLLKSQDDLRQDSLIQQVFGLSNALFEKHPLTRQLHIYTYNVVPLAPTVGLIEWVDGTIPLDRYLNSSSSKNPTGAHERYFPTEITSKVCRARLNEASKTQKHAVLLSLYAEFSPALHYFFLEHFFTPQEWLQRREAYTRSVAASSMLGYILGLGDRHANNLLLHVGRAELVHIDLGFAFDQGKLLHVPELVPFRLTRNIVDGFGVQGTEGPFRHHCQAALQLLRGQKEFFTTILAACAHDPLSRWAVSIIPPQQQQQQQQNAQQDEQDSNGSGANSARQQGVGVHRKKPTYADAERVLSRVMEKIQGYESGELLSVRTHVQKLLQTAQNTELLAQMFHGWSPWL</sequence>
<dbReference type="SUPFAM" id="SSF56112">
    <property type="entry name" value="Protein kinase-like (PK-like)"/>
    <property type="match status" value="1"/>
</dbReference>
<reference evidence="13" key="1">
    <citation type="submission" date="1999-07" db="EMBL/GenBank/DDBJ databases">
        <authorList>
            <person name="El-Sayed N.M."/>
            <person name="Khalak H."/>
            <person name="Adams M.D."/>
        </authorList>
    </citation>
    <scope>NUCLEOTIDE SEQUENCE</scope>
    <source>
        <strain evidence="13">GUTat10.1</strain>
    </source>
</reference>
<feature type="domain" description="PI3K/PI4K catalytic" evidence="10">
    <location>
        <begin position="3905"/>
        <end position="4223"/>
    </location>
</feature>
<dbReference type="GO" id="GO:0005524">
    <property type="term" value="F:ATP binding"/>
    <property type="evidence" value="ECO:0007669"/>
    <property type="project" value="UniProtKB-KW"/>
</dbReference>
<dbReference type="InterPro" id="IPR000403">
    <property type="entry name" value="PI3/4_kinase_cat_dom"/>
</dbReference>
<accession>D7SGF8</accession>
<dbReference type="InterPro" id="IPR044107">
    <property type="entry name" value="PIKKc_ATM"/>
</dbReference>
<evidence type="ECO:0000256" key="4">
    <source>
        <dbReference type="ARBA" id="ARBA00022741"/>
    </source>
</evidence>
<dbReference type="VEuPathDB" id="TriTrypDB:Tb927.2.2260"/>
<feature type="region of interest" description="Disordered" evidence="9">
    <location>
        <begin position="4186"/>
        <end position="4221"/>
    </location>
</feature>
<feature type="region of interest" description="Disordered" evidence="9">
    <location>
        <begin position="528"/>
        <end position="578"/>
    </location>
</feature>
<dbReference type="PROSITE" id="PS50290">
    <property type="entry name" value="PI3_4_KINASE_3"/>
    <property type="match status" value="1"/>
</dbReference>
<evidence type="ECO:0000256" key="5">
    <source>
        <dbReference type="ARBA" id="ARBA00022763"/>
    </source>
</evidence>
<evidence type="ECO:0000256" key="6">
    <source>
        <dbReference type="ARBA" id="ARBA00022777"/>
    </source>
</evidence>
<evidence type="ECO:0000256" key="1">
    <source>
        <dbReference type="ARBA" id="ARBA00004123"/>
    </source>
</evidence>
<keyword evidence="3" id="KW-0808">Transferase</keyword>
<dbReference type="RefSeq" id="XP_951535.1">
    <property type="nucleotide sequence ID" value="XM_946442.1"/>
</dbReference>
<feature type="compositionally biased region" description="Polar residues" evidence="9">
    <location>
        <begin position="692"/>
        <end position="704"/>
    </location>
</feature>
<dbReference type="EC" id="2.7.11.1" evidence="2"/>
<evidence type="ECO:0000256" key="2">
    <source>
        <dbReference type="ARBA" id="ARBA00012513"/>
    </source>
</evidence>
<name>Q586K5_TRYB2</name>
<dbReference type="InterPro" id="IPR011009">
    <property type="entry name" value="Kinase-like_dom_sf"/>
</dbReference>
<dbReference type="KEGG" id="tbr:Tb927.2.2260"/>
<feature type="region of interest" description="Disordered" evidence="9">
    <location>
        <begin position="338"/>
        <end position="377"/>
    </location>
</feature>
<keyword evidence="8" id="KW-0539">Nucleus</keyword>
<dbReference type="GO" id="GO:0004674">
    <property type="term" value="F:protein serine/threonine kinase activity"/>
    <property type="evidence" value="ECO:0000318"/>
    <property type="project" value="GO_Central"/>
</dbReference>
<dbReference type="InterPro" id="IPR018936">
    <property type="entry name" value="PI3/4_kinase_CS"/>
</dbReference>
<dbReference type="EMBL" id="AE017150">
    <property type="protein sequence ID" value="AAQ15683.1"/>
    <property type="molecule type" value="Genomic_DNA"/>
</dbReference>
<protein>
    <recommendedName>
        <fullName evidence="2">non-specific serine/threonine protein kinase</fullName>
        <ecNumber evidence="2">2.7.11.1</ecNumber>
    </recommendedName>
</protein>
<evidence type="ECO:0000259" key="11">
    <source>
        <dbReference type="PROSITE" id="PS51190"/>
    </source>
</evidence>
<dbReference type="GO" id="GO:0006281">
    <property type="term" value="P:DNA repair"/>
    <property type="evidence" value="ECO:0007669"/>
    <property type="project" value="InterPro"/>
</dbReference>
<proteinExistence type="predicted"/>
<dbReference type="PaxDb" id="5691-AAQ15683"/>
<feature type="compositionally biased region" description="Low complexity" evidence="9">
    <location>
        <begin position="4186"/>
        <end position="4197"/>
    </location>
</feature>
<feature type="region of interest" description="Disordered" evidence="9">
    <location>
        <begin position="2386"/>
        <end position="2409"/>
    </location>
</feature>
<organism evidence="13 14">
    <name type="scientific">Trypanosoma brucei brucei (strain 927/4 GUTat10.1)</name>
    <dbReference type="NCBI Taxonomy" id="185431"/>
    <lineage>
        <taxon>Eukaryota</taxon>
        <taxon>Discoba</taxon>
        <taxon>Euglenozoa</taxon>
        <taxon>Kinetoplastea</taxon>
        <taxon>Metakinetoplastina</taxon>
        <taxon>Trypanosomatida</taxon>
        <taxon>Trypanosomatidae</taxon>
        <taxon>Trypanosoma</taxon>
    </lineage>
</organism>
<dbReference type="GeneID" id="3655526"/>
<keyword evidence="7" id="KW-0067">ATP-binding</keyword>
<evidence type="ECO:0000313" key="13">
    <source>
        <dbReference type="EMBL" id="AAX79183.1"/>
    </source>
</evidence>
<dbReference type="SMART" id="SM00146">
    <property type="entry name" value="PI3Kc"/>
    <property type="match status" value="1"/>
</dbReference>
<keyword evidence="4" id="KW-0547">Nucleotide-binding</keyword>
<evidence type="ECO:0000256" key="9">
    <source>
        <dbReference type="SAM" id="MobiDB-lite"/>
    </source>
</evidence>
<dbReference type="InterPro" id="IPR003152">
    <property type="entry name" value="FATC_dom"/>
</dbReference>
<dbReference type="Gene3D" id="3.30.1010.10">
    <property type="entry name" value="Phosphatidylinositol 3-kinase Catalytic Subunit, Chain A, domain 4"/>
    <property type="match status" value="1"/>
</dbReference>
<feature type="compositionally biased region" description="Basic and acidic residues" evidence="9">
    <location>
        <begin position="2025"/>
        <end position="2039"/>
    </location>
</feature>
<evidence type="ECO:0000256" key="8">
    <source>
        <dbReference type="ARBA" id="ARBA00023242"/>
    </source>
</evidence>
<dbReference type="InterPro" id="IPR036940">
    <property type="entry name" value="PI3/4_kinase_cat_sf"/>
</dbReference>
<dbReference type="OMA" id="LECWATR"/>
<dbReference type="PANTHER" id="PTHR37079">
    <property type="entry name" value="SERINE/THREONINE-PROTEIN KINASE ATM"/>
    <property type="match status" value="1"/>
</dbReference>
<dbReference type="Pfam" id="PF02260">
    <property type="entry name" value="FATC"/>
    <property type="match status" value="1"/>
</dbReference>
<feature type="compositionally biased region" description="Low complexity" evidence="9">
    <location>
        <begin position="3797"/>
        <end position="3807"/>
    </location>
</feature>
<dbReference type="InParanoid" id="Q586K5"/>
<reference evidence="12" key="2">
    <citation type="journal article" date="2005" name="Science">
        <title>Comparative genomics of trypanosomatid parasitic protozoa.</title>
        <authorList>
            <person name="El-Sayed N.M."/>
            <person name="Myler P.J."/>
            <person name="Blandin G."/>
            <person name="Berriman M."/>
            <person name="Crabtree J."/>
            <person name="Aggarwal G."/>
            <person name="Caler E."/>
            <person name="Renauld H."/>
            <person name="Worthey E.A."/>
            <person name="Hertz-Fowler C."/>
            <person name="Ghedin E."/>
            <person name="Peacock C."/>
            <person name="Bartholomeu D.C."/>
            <person name="Haas B.J."/>
            <person name="Tran A.N."/>
            <person name="Wortman J.R."/>
            <person name="Alsmark U.C."/>
            <person name="Angiuoli S."/>
            <person name="Anupama A."/>
            <person name="Badger J."/>
            <person name="Bringaud F."/>
            <person name="Cadag E."/>
            <person name="Carlton J.M."/>
            <person name="Cerqueira G.C."/>
            <person name="Creasy T."/>
            <person name="Delcher A.L."/>
            <person name="Djikeng A."/>
            <person name="Embley T.M."/>
            <person name="Hauser C."/>
            <person name="Ivens A.C."/>
            <person name="Kummerfeld S.K."/>
            <person name="Pereira-Leal J.B."/>
            <person name="Nilsson D."/>
            <person name="Peterson J."/>
            <person name="Salzberg S.L."/>
            <person name="Shallom J."/>
            <person name="Silva J.C."/>
            <person name="Sundaram J."/>
            <person name="Westenberger S."/>
            <person name="White O."/>
            <person name="Melville S.E."/>
            <person name="Donelson J.E."/>
            <person name="Andersson B."/>
            <person name="Stuart K.D."/>
            <person name="Hall N."/>
        </authorList>
    </citation>
    <scope>NUCLEOTIDE SEQUENCE</scope>
    <source>
        <strain evidence="12">927/4 GUTat10.1</strain>
    </source>
</reference>
<dbReference type="CDD" id="cd05171">
    <property type="entry name" value="PIKKc_ATM"/>
    <property type="match status" value="1"/>
</dbReference>
<dbReference type="FunFam" id="1.10.1070.11:FF:000081">
    <property type="entry name" value="Phosphatidylinositol kinase domain protein, putative"/>
    <property type="match status" value="1"/>
</dbReference>
<feature type="region of interest" description="Disordered" evidence="9">
    <location>
        <begin position="3791"/>
        <end position="3813"/>
    </location>
</feature>
<dbReference type="PANTHER" id="PTHR37079:SF4">
    <property type="entry name" value="SERINE_THREONINE-PROTEIN KINASE ATM"/>
    <property type="match status" value="1"/>
</dbReference>
<dbReference type="GO" id="GO:0005737">
    <property type="term" value="C:cytoplasm"/>
    <property type="evidence" value="ECO:0000314"/>
    <property type="project" value="GeneDB"/>
</dbReference>
<feature type="compositionally biased region" description="Polar residues" evidence="9">
    <location>
        <begin position="535"/>
        <end position="547"/>
    </location>
</feature>
<evidence type="ECO:0000313" key="12">
    <source>
        <dbReference type="EMBL" id="AAQ15683.1"/>
    </source>
</evidence>
<evidence type="ECO:0000256" key="3">
    <source>
        <dbReference type="ARBA" id="ARBA00022679"/>
    </source>
</evidence>
<dbReference type="InterPro" id="IPR038980">
    <property type="entry name" value="ATM_plant"/>
</dbReference>
<dbReference type="EMBL" id="AC008031">
    <property type="protein sequence ID" value="AAX79183.1"/>
    <property type="molecule type" value="Genomic_DNA"/>
</dbReference>
<evidence type="ECO:0000259" key="10">
    <source>
        <dbReference type="PROSITE" id="PS50290"/>
    </source>
</evidence>
<feature type="region of interest" description="Disordered" evidence="9">
    <location>
        <begin position="2025"/>
        <end position="2045"/>
    </location>
</feature>
<evidence type="ECO:0000256" key="7">
    <source>
        <dbReference type="ARBA" id="ARBA00022840"/>
    </source>
</evidence>
<dbReference type="STRING" id="185431.Q586K5"/>
<dbReference type="PROSITE" id="PS00916">
    <property type="entry name" value="PI3_4_KINASE_2"/>
    <property type="match status" value="1"/>
</dbReference>
<dbReference type="GO" id="GO:0005634">
    <property type="term" value="C:nucleus"/>
    <property type="evidence" value="ECO:0000314"/>
    <property type="project" value="GeneDB"/>
</dbReference>
<keyword evidence="6 13" id="KW-0418">Kinase</keyword>
<dbReference type="eggNOG" id="KOG0892">
    <property type="taxonomic scope" value="Eukaryota"/>
</dbReference>
<feature type="domain" description="FATC" evidence="11">
    <location>
        <begin position="4245"/>
        <end position="4277"/>
    </location>
</feature>
<dbReference type="SMART" id="SM01343">
    <property type="entry name" value="FATC"/>
    <property type="match status" value="1"/>
</dbReference>
<evidence type="ECO:0000313" key="14">
    <source>
        <dbReference type="Proteomes" id="UP000008524"/>
    </source>
</evidence>
<gene>
    <name evidence="12" type="primary">25N14.135</name>
    <name evidence="13" type="ORF">Tb927.2.2260</name>
</gene>
<feature type="region of interest" description="Disordered" evidence="9">
    <location>
        <begin position="185"/>
        <end position="229"/>
    </location>
</feature>
<comment type="subcellular location">
    <subcellularLocation>
        <location evidence="1">Nucleus</location>
    </subcellularLocation>
</comment>
<dbReference type="OrthoDB" id="381190at2759"/>